<protein>
    <recommendedName>
        <fullName evidence="5">Secreted protein</fullName>
    </recommendedName>
</protein>
<feature type="chain" id="PRO_5020028928" description="Secreted protein" evidence="2">
    <location>
        <begin position="25"/>
        <end position="73"/>
    </location>
</feature>
<name>A0A4C1WBY8_EUMVA</name>
<comment type="caution">
    <text evidence="3">The sequence shown here is derived from an EMBL/GenBank/DDBJ whole genome shotgun (WGS) entry which is preliminary data.</text>
</comment>
<organism evidence="3 4">
    <name type="scientific">Eumeta variegata</name>
    <name type="common">Bagworm moth</name>
    <name type="synonym">Eumeta japonica</name>
    <dbReference type="NCBI Taxonomy" id="151549"/>
    <lineage>
        <taxon>Eukaryota</taxon>
        <taxon>Metazoa</taxon>
        <taxon>Ecdysozoa</taxon>
        <taxon>Arthropoda</taxon>
        <taxon>Hexapoda</taxon>
        <taxon>Insecta</taxon>
        <taxon>Pterygota</taxon>
        <taxon>Neoptera</taxon>
        <taxon>Endopterygota</taxon>
        <taxon>Lepidoptera</taxon>
        <taxon>Glossata</taxon>
        <taxon>Ditrysia</taxon>
        <taxon>Tineoidea</taxon>
        <taxon>Psychidae</taxon>
        <taxon>Oiketicinae</taxon>
        <taxon>Eumeta</taxon>
    </lineage>
</organism>
<sequence>MLVRIGICARACVFIVLGVVRARACVSEKKGSRAPTTNWMSRRGTSRTMGLTTLSSRGSRSQLAPVRTSWSSR</sequence>
<dbReference type="EMBL" id="BGZK01000506">
    <property type="protein sequence ID" value="GBP47655.1"/>
    <property type="molecule type" value="Genomic_DNA"/>
</dbReference>
<accession>A0A4C1WBY8</accession>
<feature type="compositionally biased region" description="Polar residues" evidence="1">
    <location>
        <begin position="46"/>
        <end position="73"/>
    </location>
</feature>
<feature type="region of interest" description="Disordered" evidence="1">
    <location>
        <begin position="33"/>
        <end position="73"/>
    </location>
</feature>
<feature type="signal peptide" evidence="2">
    <location>
        <begin position="1"/>
        <end position="24"/>
    </location>
</feature>
<evidence type="ECO:0000256" key="1">
    <source>
        <dbReference type="SAM" id="MobiDB-lite"/>
    </source>
</evidence>
<gene>
    <name evidence="3" type="ORF">EVAR_40051_1</name>
</gene>
<evidence type="ECO:0000313" key="3">
    <source>
        <dbReference type="EMBL" id="GBP47655.1"/>
    </source>
</evidence>
<evidence type="ECO:0000256" key="2">
    <source>
        <dbReference type="SAM" id="SignalP"/>
    </source>
</evidence>
<evidence type="ECO:0000313" key="4">
    <source>
        <dbReference type="Proteomes" id="UP000299102"/>
    </source>
</evidence>
<keyword evidence="2" id="KW-0732">Signal</keyword>
<keyword evidence="4" id="KW-1185">Reference proteome</keyword>
<reference evidence="3 4" key="1">
    <citation type="journal article" date="2019" name="Commun. Biol.">
        <title>The bagworm genome reveals a unique fibroin gene that provides high tensile strength.</title>
        <authorList>
            <person name="Kono N."/>
            <person name="Nakamura H."/>
            <person name="Ohtoshi R."/>
            <person name="Tomita M."/>
            <person name="Numata K."/>
            <person name="Arakawa K."/>
        </authorList>
    </citation>
    <scope>NUCLEOTIDE SEQUENCE [LARGE SCALE GENOMIC DNA]</scope>
</reference>
<dbReference type="AlphaFoldDB" id="A0A4C1WBY8"/>
<dbReference type="Proteomes" id="UP000299102">
    <property type="component" value="Unassembled WGS sequence"/>
</dbReference>
<evidence type="ECO:0008006" key="5">
    <source>
        <dbReference type="Google" id="ProtNLM"/>
    </source>
</evidence>
<proteinExistence type="predicted"/>